<proteinExistence type="predicted"/>
<organism evidence="4 5">
    <name type="scientific">Angiostrongylus cantonensis</name>
    <name type="common">Rat lungworm</name>
    <dbReference type="NCBI Taxonomy" id="6313"/>
    <lineage>
        <taxon>Eukaryota</taxon>
        <taxon>Metazoa</taxon>
        <taxon>Ecdysozoa</taxon>
        <taxon>Nematoda</taxon>
        <taxon>Chromadorea</taxon>
        <taxon>Rhabditida</taxon>
        <taxon>Rhabditina</taxon>
        <taxon>Rhabditomorpha</taxon>
        <taxon>Strongyloidea</taxon>
        <taxon>Metastrongylidae</taxon>
        <taxon>Angiostrongylus</taxon>
    </lineage>
</organism>
<dbReference type="GO" id="GO:0035556">
    <property type="term" value="P:intracellular signal transduction"/>
    <property type="evidence" value="ECO:0007669"/>
    <property type="project" value="InterPro"/>
</dbReference>
<dbReference type="InterPro" id="IPR036572">
    <property type="entry name" value="Doublecortin_dom_sf"/>
</dbReference>
<evidence type="ECO:0000313" key="4">
    <source>
        <dbReference type="Proteomes" id="UP000035642"/>
    </source>
</evidence>
<feature type="compositionally biased region" description="Basic and acidic residues" evidence="2">
    <location>
        <begin position="197"/>
        <end position="208"/>
    </location>
</feature>
<dbReference type="PROSITE" id="PS50095">
    <property type="entry name" value="PLAT"/>
    <property type="match status" value="2"/>
</dbReference>
<dbReference type="Gene3D" id="1.20.5.190">
    <property type="match status" value="1"/>
</dbReference>
<dbReference type="Gene3D" id="2.60.60.20">
    <property type="entry name" value="PLAT/LH2 domain"/>
    <property type="match status" value="2"/>
</dbReference>
<feature type="compositionally biased region" description="Basic and acidic residues" evidence="2">
    <location>
        <begin position="291"/>
        <end position="300"/>
    </location>
</feature>
<dbReference type="InterPro" id="IPR001024">
    <property type="entry name" value="PLAT/LH2_dom"/>
</dbReference>
<keyword evidence="4" id="KW-1185">Reference proteome</keyword>
<accession>A0A158P6F7</accession>
<feature type="domain" description="PLAT" evidence="3">
    <location>
        <begin position="573"/>
        <end position="692"/>
    </location>
</feature>
<evidence type="ECO:0000256" key="1">
    <source>
        <dbReference type="PROSITE-ProRule" id="PRU00152"/>
    </source>
</evidence>
<dbReference type="WBParaSite" id="ACAC_0000098501-mRNA-1">
    <property type="protein sequence ID" value="ACAC_0000098501-mRNA-1"/>
    <property type="gene ID" value="ACAC_0000098501"/>
</dbReference>
<feature type="domain" description="PLAT" evidence="3">
    <location>
        <begin position="431"/>
        <end position="554"/>
    </location>
</feature>
<feature type="compositionally biased region" description="Polar residues" evidence="2">
    <location>
        <begin position="314"/>
        <end position="330"/>
    </location>
</feature>
<dbReference type="InterPro" id="IPR052970">
    <property type="entry name" value="Inner_ear_hair_cell_LOXHD"/>
</dbReference>
<dbReference type="Proteomes" id="UP000035642">
    <property type="component" value="Unassembled WGS sequence"/>
</dbReference>
<feature type="region of interest" description="Disordered" evidence="2">
    <location>
        <begin position="164"/>
        <end position="231"/>
    </location>
</feature>
<evidence type="ECO:0000256" key="2">
    <source>
        <dbReference type="SAM" id="MobiDB-lite"/>
    </source>
</evidence>
<sequence length="785" mass="89079">MGRSLGLDVVPSKQVFFVLNGKGRFYRTLLHPFRLPPMETLLHEVSEGLQVAIFRLYSMKGSRISSVNEILNLSPPKVLACTRIERPYLGTVMLPNIDTHRSDTKAPHKPMVPASEKVVAKTEDTDSGMANSISSRMTETPKIEDDHEFAFNEEIERHLREAEKQLIPEDDESSEEISYSVRRPETNSSSSIMSPRKHQDIPQKQEERSLEEELPSTAGTSKSDVRSEAERKAELIMEKKMEEIREDEILSRNGSSDVEEILISDDDVNNETMVALDKTSVCEDASPILRNESESDKEEILASDNEVDLDSQRRSNLSTSFRNHVDSSSLNDEKKAQTSRSDNDEELNEEINKPSGATRAVDSDREEILPSDDEELNNRNKAAITIQAAFRGYQAREKVKMVHFTEQNNPSNANVTDIEEPRQQEVTEQEITYTISITTGNRWGAETEANLYIQMFGDEQTSRRFYLQQEVDWLQSGETRFRQRHMDLFHVETENLGTIHQVIIGHEAEGYGAGIFIDYVLITENLVDGRQFVCYCSKWFDSGQVDGKIERILSVSAFYYLDSAPDKSVISQGRWEVILHNGMEDGTGGTTSNLIIIGYGTKGSSVMHIGNDKTMLAVPDTTLIQMDFGAIGDLLKIRFEIDGAGEQPDYYIEWAELRDLDTDERTTVRYVLQCHKRTLTRHPRYIDAVLVLLNGWTLPVHERNDRKHSVKSASFDRVNNRCKEYSFKVECVHLGRINCIKIIGNFTEKGQAILEGFSVLQELWDKHVGNVQTAGGVSFIERNNV</sequence>
<comment type="caution">
    <text evidence="1">Lacks conserved residue(s) required for the propagation of feature annotation.</text>
</comment>
<feature type="region of interest" description="Disordered" evidence="2">
    <location>
        <begin position="289"/>
        <end position="373"/>
    </location>
</feature>
<dbReference type="CDD" id="cd23767">
    <property type="entry name" value="IQCD"/>
    <property type="match status" value="1"/>
</dbReference>
<dbReference type="InterPro" id="IPR036392">
    <property type="entry name" value="PLAT/LH2_dom_sf"/>
</dbReference>
<feature type="region of interest" description="Disordered" evidence="2">
    <location>
        <begin position="101"/>
        <end position="142"/>
    </location>
</feature>
<feature type="compositionally biased region" description="Polar residues" evidence="2">
    <location>
        <begin position="128"/>
        <end position="138"/>
    </location>
</feature>
<dbReference type="InterPro" id="IPR000048">
    <property type="entry name" value="IQ_motif_EF-hand-BS"/>
</dbReference>
<dbReference type="PROSITE" id="PS50096">
    <property type="entry name" value="IQ"/>
    <property type="match status" value="1"/>
</dbReference>
<dbReference type="PANTHER" id="PTHR45901">
    <property type="entry name" value="PROTEIN CBG12474"/>
    <property type="match status" value="1"/>
</dbReference>
<dbReference type="AlphaFoldDB" id="A0A158P6F7"/>
<dbReference type="Pfam" id="PF01477">
    <property type="entry name" value="PLAT"/>
    <property type="match status" value="1"/>
</dbReference>
<reference evidence="4" key="1">
    <citation type="submission" date="2012-09" db="EMBL/GenBank/DDBJ databases">
        <authorList>
            <person name="Martin A.A."/>
        </authorList>
    </citation>
    <scope>NUCLEOTIDE SEQUENCE</scope>
</reference>
<dbReference type="Pfam" id="PF00612">
    <property type="entry name" value="IQ"/>
    <property type="match status" value="1"/>
</dbReference>
<name>A0A158P6F7_ANGCA</name>
<dbReference type="PANTHER" id="PTHR45901:SF7">
    <property type="entry name" value="OXYGEN-REGULATED PROTEIN 1"/>
    <property type="match status" value="1"/>
</dbReference>
<reference evidence="5" key="2">
    <citation type="submission" date="2016-04" db="UniProtKB">
        <authorList>
            <consortium name="WormBaseParasite"/>
        </authorList>
    </citation>
    <scope>IDENTIFICATION</scope>
</reference>
<dbReference type="SUPFAM" id="SSF89837">
    <property type="entry name" value="Doublecortin (DC)"/>
    <property type="match status" value="1"/>
</dbReference>
<dbReference type="SMART" id="SM00015">
    <property type="entry name" value="IQ"/>
    <property type="match status" value="1"/>
</dbReference>
<protein>
    <submittedName>
        <fullName evidence="5">PLAT domain-containing protein</fullName>
    </submittedName>
</protein>
<dbReference type="Gene3D" id="3.10.20.230">
    <property type="entry name" value="Doublecortin domain"/>
    <property type="match status" value="1"/>
</dbReference>
<evidence type="ECO:0000259" key="3">
    <source>
        <dbReference type="PROSITE" id="PS50095"/>
    </source>
</evidence>
<dbReference type="STRING" id="6313.A0A158P6F7"/>
<evidence type="ECO:0000313" key="5">
    <source>
        <dbReference type="WBParaSite" id="ACAC_0000098501-mRNA-1"/>
    </source>
</evidence>
<dbReference type="SUPFAM" id="SSF49723">
    <property type="entry name" value="Lipase/lipooxygenase domain (PLAT/LH2 domain)"/>
    <property type="match status" value="2"/>
</dbReference>